<dbReference type="Pfam" id="PF02674">
    <property type="entry name" value="Colicin_V"/>
    <property type="match status" value="1"/>
</dbReference>
<dbReference type="InterPro" id="IPR003825">
    <property type="entry name" value="Colicin-V_CvpA"/>
</dbReference>
<reference evidence="6" key="1">
    <citation type="submission" date="2022-11" db="EMBL/GenBank/DDBJ databases">
        <title>WGS of Natronobacillus azotifigens 24KS-1, an anaerobic diazotrophic haloalkaliphile from soda-rich habitats.</title>
        <authorList>
            <person name="Sorokin D.Y."/>
            <person name="Merkel A.Y."/>
        </authorList>
    </citation>
    <scope>NUCLEOTIDE SEQUENCE</scope>
    <source>
        <strain evidence="6">24KS-1</strain>
    </source>
</reference>
<dbReference type="GO" id="GO:0016020">
    <property type="term" value="C:membrane"/>
    <property type="evidence" value="ECO:0007669"/>
    <property type="project" value="UniProtKB-SubCell"/>
</dbReference>
<evidence type="ECO:0000256" key="5">
    <source>
        <dbReference type="SAM" id="Phobius"/>
    </source>
</evidence>
<keyword evidence="2 5" id="KW-0812">Transmembrane</keyword>
<organism evidence="6 7">
    <name type="scientific">Natronobacillus azotifigens</name>
    <dbReference type="NCBI Taxonomy" id="472978"/>
    <lineage>
        <taxon>Bacteria</taxon>
        <taxon>Bacillati</taxon>
        <taxon>Bacillota</taxon>
        <taxon>Bacilli</taxon>
        <taxon>Bacillales</taxon>
        <taxon>Bacillaceae</taxon>
        <taxon>Natronobacillus</taxon>
    </lineage>
</organism>
<evidence type="ECO:0000313" key="6">
    <source>
        <dbReference type="EMBL" id="MCZ0704578.1"/>
    </source>
</evidence>
<dbReference type="Proteomes" id="UP001084197">
    <property type="component" value="Unassembled WGS sequence"/>
</dbReference>
<name>A0A9J6RFN4_9BACI</name>
<evidence type="ECO:0000313" key="7">
    <source>
        <dbReference type="Proteomes" id="UP001084197"/>
    </source>
</evidence>
<feature type="transmembrane region" description="Helical" evidence="5">
    <location>
        <begin position="26"/>
        <end position="46"/>
    </location>
</feature>
<keyword evidence="7" id="KW-1185">Reference proteome</keyword>
<sequence>MIDLLILALLVLGVLRGLKRGFILQFFHFISFFVAFFVAVFFYGSLAQQLEMIIPYPRIGSDEWAFFLDSLPLESAYYNAIAFAILFFVTKIVLSIISSMLDFVAELPILNMVNGLLGAVFGFFETYLVLFVLLYIGSLLPISFIQNLLESSSMAAFIVEHTPIFSNQVRTLWFEHVLS</sequence>
<comment type="caution">
    <text evidence="6">The sequence shown here is derived from an EMBL/GenBank/DDBJ whole genome shotgun (WGS) entry which is preliminary data.</text>
</comment>
<keyword evidence="3 5" id="KW-1133">Transmembrane helix</keyword>
<feature type="transmembrane region" description="Helical" evidence="5">
    <location>
        <begin position="76"/>
        <end position="97"/>
    </location>
</feature>
<dbReference type="PANTHER" id="PTHR37306">
    <property type="entry name" value="COLICIN V PRODUCTION PROTEIN"/>
    <property type="match status" value="1"/>
</dbReference>
<dbReference type="PANTHER" id="PTHR37306:SF1">
    <property type="entry name" value="COLICIN V PRODUCTION PROTEIN"/>
    <property type="match status" value="1"/>
</dbReference>
<dbReference type="RefSeq" id="WP_268781353.1">
    <property type="nucleotide sequence ID" value="NZ_JAPRAT010000045.1"/>
</dbReference>
<dbReference type="AlphaFoldDB" id="A0A9J6RFN4"/>
<evidence type="ECO:0000256" key="2">
    <source>
        <dbReference type="ARBA" id="ARBA00022692"/>
    </source>
</evidence>
<protein>
    <submittedName>
        <fullName evidence="6">CvpA family protein</fullName>
    </submittedName>
</protein>
<keyword evidence="4 5" id="KW-0472">Membrane</keyword>
<evidence type="ECO:0000256" key="4">
    <source>
        <dbReference type="ARBA" id="ARBA00023136"/>
    </source>
</evidence>
<feature type="transmembrane region" description="Helical" evidence="5">
    <location>
        <begin position="117"/>
        <end position="144"/>
    </location>
</feature>
<dbReference type="GO" id="GO:0009403">
    <property type="term" value="P:toxin biosynthetic process"/>
    <property type="evidence" value="ECO:0007669"/>
    <property type="project" value="InterPro"/>
</dbReference>
<accession>A0A9J6RFN4</accession>
<proteinExistence type="predicted"/>
<gene>
    <name evidence="6" type="ORF">OWO01_15310</name>
</gene>
<dbReference type="EMBL" id="JAPRAT010000045">
    <property type="protein sequence ID" value="MCZ0704578.1"/>
    <property type="molecule type" value="Genomic_DNA"/>
</dbReference>
<comment type="subcellular location">
    <subcellularLocation>
        <location evidence="1">Membrane</location>
        <topology evidence="1">Multi-pass membrane protein</topology>
    </subcellularLocation>
</comment>
<evidence type="ECO:0000256" key="3">
    <source>
        <dbReference type="ARBA" id="ARBA00022989"/>
    </source>
</evidence>
<evidence type="ECO:0000256" key="1">
    <source>
        <dbReference type="ARBA" id="ARBA00004141"/>
    </source>
</evidence>